<reference evidence="10 11" key="1">
    <citation type="submission" date="2017-09" db="EMBL/GenBank/DDBJ databases">
        <title>Depth-based differentiation of microbial function through sediment-hosted aquifers and enrichment of novel symbionts in the deep terrestrial subsurface.</title>
        <authorList>
            <person name="Probst A.J."/>
            <person name="Ladd B."/>
            <person name="Jarett J.K."/>
            <person name="Geller-Mcgrath D.E."/>
            <person name="Sieber C.M."/>
            <person name="Emerson J.B."/>
            <person name="Anantharaman K."/>
            <person name="Thomas B.C."/>
            <person name="Malmstrom R."/>
            <person name="Stieglmeier M."/>
            <person name="Klingl A."/>
            <person name="Woyke T."/>
            <person name="Ryan C.M."/>
            <person name="Banfield J.F."/>
        </authorList>
    </citation>
    <scope>NUCLEOTIDE SEQUENCE [LARGE SCALE GENOMIC DNA]</scope>
    <source>
        <strain evidence="10">CG17_big_fil_post_rev_8_21_14_2_50_48_46</strain>
    </source>
</reference>
<dbReference type="FunFam" id="3.40.50.300:FF:000991">
    <property type="entry name" value="Dephospho-CoA kinase"/>
    <property type="match status" value="1"/>
</dbReference>
<evidence type="ECO:0000256" key="8">
    <source>
        <dbReference type="HAMAP-Rule" id="MF_00376"/>
    </source>
</evidence>
<protein>
    <recommendedName>
        <fullName evidence="8 9">Dephospho-CoA kinase</fullName>
        <ecNumber evidence="8 9">2.7.1.24</ecNumber>
    </recommendedName>
    <alternativeName>
        <fullName evidence="8">Dephosphocoenzyme A kinase</fullName>
    </alternativeName>
</protein>
<dbReference type="Gene3D" id="3.40.50.300">
    <property type="entry name" value="P-loop containing nucleotide triphosphate hydrolases"/>
    <property type="match status" value="1"/>
</dbReference>
<name>A0A2M7G1E5_9BACT</name>
<dbReference type="PANTHER" id="PTHR10695:SF46">
    <property type="entry name" value="BIFUNCTIONAL COENZYME A SYNTHASE-RELATED"/>
    <property type="match status" value="1"/>
</dbReference>
<dbReference type="InterPro" id="IPR001977">
    <property type="entry name" value="Depp_CoAkinase"/>
</dbReference>
<evidence type="ECO:0000256" key="5">
    <source>
        <dbReference type="ARBA" id="ARBA00022777"/>
    </source>
</evidence>
<organism evidence="10 11">
    <name type="scientific">bacterium (Candidatus Blackallbacteria) CG17_big_fil_post_rev_8_21_14_2_50_48_46</name>
    <dbReference type="NCBI Taxonomy" id="2014261"/>
    <lineage>
        <taxon>Bacteria</taxon>
        <taxon>Candidatus Blackallbacteria</taxon>
    </lineage>
</organism>
<evidence type="ECO:0000256" key="4">
    <source>
        <dbReference type="ARBA" id="ARBA00022741"/>
    </source>
</evidence>
<keyword evidence="7 8" id="KW-0173">Coenzyme A biosynthesis</keyword>
<dbReference type="Pfam" id="PF01121">
    <property type="entry name" value="CoaE"/>
    <property type="match status" value="1"/>
</dbReference>
<proteinExistence type="inferred from homology"/>
<comment type="pathway">
    <text evidence="8">Cofactor biosynthesis; coenzyme A biosynthesis; CoA from (R)-pantothenate: step 5/5.</text>
</comment>
<dbReference type="PROSITE" id="PS51219">
    <property type="entry name" value="DPCK"/>
    <property type="match status" value="1"/>
</dbReference>
<feature type="binding site" evidence="8">
    <location>
        <begin position="11"/>
        <end position="16"/>
    </location>
    <ligand>
        <name>ATP</name>
        <dbReference type="ChEBI" id="CHEBI:30616"/>
    </ligand>
</feature>
<dbReference type="HAMAP" id="MF_00376">
    <property type="entry name" value="Dephospho_CoA_kinase"/>
    <property type="match status" value="1"/>
</dbReference>
<comment type="catalytic activity">
    <reaction evidence="8">
        <text>3'-dephospho-CoA + ATP = ADP + CoA + H(+)</text>
        <dbReference type="Rhea" id="RHEA:18245"/>
        <dbReference type="ChEBI" id="CHEBI:15378"/>
        <dbReference type="ChEBI" id="CHEBI:30616"/>
        <dbReference type="ChEBI" id="CHEBI:57287"/>
        <dbReference type="ChEBI" id="CHEBI:57328"/>
        <dbReference type="ChEBI" id="CHEBI:456216"/>
        <dbReference type="EC" id="2.7.1.24"/>
    </reaction>
</comment>
<keyword evidence="3 8" id="KW-0808">Transferase</keyword>
<dbReference type="InterPro" id="IPR027417">
    <property type="entry name" value="P-loop_NTPase"/>
</dbReference>
<dbReference type="GO" id="GO:0004140">
    <property type="term" value="F:dephospho-CoA kinase activity"/>
    <property type="evidence" value="ECO:0007669"/>
    <property type="project" value="UniProtKB-UniRule"/>
</dbReference>
<evidence type="ECO:0000313" key="10">
    <source>
        <dbReference type="EMBL" id="PIW15423.1"/>
    </source>
</evidence>
<keyword evidence="5 8" id="KW-0418">Kinase</keyword>
<gene>
    <name evidence="8" type="primary">coaE</name>
    <name evidence="10" type="ORF">COW36_18590</name>
</gene>
<keyword evidence="6 8" id="KW-0067">ATP-binding</keyword>
<accession>A0A2M7G1E5</accession>
<evidence type="ECO:0000256" key="9">
    <source>
        <dbReference type="NCBIfam" id="TIGR00152"/>
    </source>
</evidence>
<dbReference type="SUPFAM" id="SSF52540">
    <property type="entry name" value="P-loop containing nucleoside triphosphate hydrolases"/>
    <property type="match status" value="1"/>
</dbReference>
<dbReference type="AlphaFoldDB" id="A0A2M7G1E5"/>
<evidence type="ECO:0000256" key="2">
    <source>
        <dbReference type="ARBA" id="ARBA00022490"/>
    </source>
</evidence>
<dbReference type="NCBIfam" id="TIGR00152">
    <property type="entry name" value="dephospho-CoA kinase"/>
    <property type="match status" value="1"/>
</dbReference>
<dbReference type="EMBL" id="PFFQ01000053">
    <property type="protein sequence ID" value="PIW15423.1"/>
    <property type="molecule type" value="Genomic_DNA"/>
</dbReference>
<dbReference type="GO" id="GO:0005524">
    <property type="term" value="F:ATP binding"/>
    <property type="evidence" value="ECO:0007669"/>
    <property type="project" value="UniProtKB-UniRule"/>
</dbReference>
<dbReference type="GO" id="GO:0005737">
    <property type="term" value="C:cytoplasm"/>
    <property type="evidence" value="ECO:0007669"/>
    <property type="project" value="UniProtKB-SubCell"/>
</dbReference>
<comment type="function">
    <text evidence="8">Catalyzes the phosphorylation of the 3'-hydroxyl group of dephosphocoenzyme A to form coenzyme A.</text>
</comment>
<dbReference type="PANTHER" id="PTHR10695">
    <property type="entry name" value="DEPHOSPHO-COA KINASE-RELATED"/>
    <property type="match status" value="1"/>
</dbReference>
<evidence type="ECO:0000256" key="7">
    <source>
        <dbReference type="ARBA" id="ARBA00022993"/>
    </source>
</evidence>
<dbReference type="Proteomes" id="UP000231019">
    <property type="component" value="Unassembled WGS sequence"/>
</dbReference>
<comment type="similarity">
    <text evidence="1 8">Belongs to the CoaE family.</text>
</comment>
<comment type="caution">
    <text evidence="10">The sequence shown here is derived from an EMBL/GenBank/DDBJ whole genome shotgun (WGS) entry which is preliminary data.</text>
</comment>
<keyword evidence="2 8" id="KW-0963">Cytoplasm</keyword>
<evidence type="ECO:0000256" key="6">
    <source>
        <dbReference type="ARBA" id="ARBA00022840"/>
    </source>
</evidence>
<comment type="subcellular location">
    <subcellularLocation>
        <location evidence="8">Cytoplasm</location>
    </subcellularLocation>
</comment>
<sequence length="209" mass="23586">MFRIGLTGGIATGKSVVAQMLEKQGAYVIDTDLLAHQLMEPGQPVYQAVVEAFGTEILSAPGGPIDRRILGARIFADDNLREQLNSLVHPAVKEALHQLETAIRAQEKDRNKNYLLVFVIPLLYEVNMAHFVDKTIVVYCPEAVQKERLMARNGFTPEEAEIRIRAQLSIEIKAEKADEVIDNSRDLENTREQLNWILGELKWDRYTAS</sequence>
<dbReference type="EC" id="2.7.1.24" evidence="8 9"/>
<evidence type="ECO:0000313" key="11">
    <source>
        <dbReference type="Proteomes" id="UP000231019"/>
    </source>
</evidence>
<dbReference type="UniPathway" id="UPA00241">
    <property type="reaction ID" value="UER00356"/>
</dbReference>
<dbReference type="GO" id="GO:0015937">
    <property type="term" value="P:coenzyme A biosynthetic process"/>
    <property type="evidence" value="ECO:0007669"/>
    <property type="project" value="UniProtKB-UniRule"/>
</dbReference>
<evidence type="ECO:0000256" key="1">
    <source>
        <dbReference type="ARBA" id="ARBA00009018"/>
    </source>
</evidence>
<keyword evidence="4 8" id="KW-0547">Nucleotide-binding</keyword>
<dbReference type="CDD" id="cd02022">
    <property type="entry name" value="DPCK"/>
    <property type="match status" value="1"/>
</dbReference>
<evidence type="ECO:0000256" key="3">
    <source>
        <dbReference type="ARBA" id="ARBA00022679"/>
    </source>
</evidence>